<reference evidence="1" key="1">
    <citation type="submission" date="2020-05" db="EMBL/GenBank/DDBJ databases">
        <authorList>
            <person name="Chiriac C."/>
            <person name="Salcher M."/>
            <person name="Ghai R."/>
            <person name="Kavagutti S V."/>
        </authorList>
    </citation>
    <scope>NUCLEOTIDE SEQUENCE</scope>
</reference>
<dbReference type="GO" id="GO:0032259">
    <property type="term" value="P:methylation"/>
    <property type="evidence" value="ECO:0007669"/>
    <property type="project" value="UniProtKB-KW"/>
</dbReference>
<dbReference type="SUPFAM" id="SSF53335">
    <property type="entry name" value="S-adenosyl-L-methionine-dependent methyltransferases"/>
    <property type="match status" value="1"/>
</dbReference>
<sequence length="187" mass="20916">MEHFYQHIQGWHNAEDVYSRAVENYPSGSHFVEVGSWRGRSAAHMAVLIANSGKQIKFDCVDTWRGTLNEELHQNDPSVVNDTIYDEFLANMKPVEGYYTAIRMPSVEAAKLYADASLDFVYIDADHEYEGILADIKAWLPKVKPNGGVIAGDDYGHAQGSEGVQRAVREIFGDDFMTNGLGWGKNL</sequence>
<dbReference type="InterPro" id="IPR029063">
    <property type="entry name" value="SAM-dependent_MTases_sf"/>
</dbReference>
<dbReference type="EMBL" id="LR798243">
    <property type="protein sequence ID" value="CAB5214502.1"/>
    <property type="molecule type" value="Genomic_DNA"/>
</dbReference>
<accession>A0A6J7WGL5</accession>
<keyword evidence="1" id="KW-0808">Transferase</keyword>
<dbReference type="Pfam" id="PF13578">
    <property type="entry name" value="Methyltransf_24"/>
    <property type="match status" value="1"/>
</dbReference>
<dbReference type="Gene3D" id="3.40.50.150">
    <property type="entry name" value="Vaccinia Virus protein VP39"/>
    <property type="match status" value="1"/>
</dbReference>
<keyword evidence="1" id="KW-0489">Methyltransferase</keyword>
<dbReference type="PANTHER" id="PTHR37909:SF1">
    <property type="entry name" value="S-ADENOSYL-L-METHIONINE-DEPENDENT METHYLTRANSFERASES SUPERFAMILY PROTEIN"/>
    <property type="match status" value="1"/>
</dbReference>
<dbReference type="PANTHER" id="PTHR37909">
    <property type="entry name" value="S-ADENOSYL-L-METHIONINE-DEPENDENT METHYLTRANSFERASES SUPERFAMILY PROTEIN"/>
    <property type="match status" value="1"/>
</dbReference>
<name>A0A6J7WGL5_9CAUD</name>
<protein>
    <submittedName>
        <fullName evidence="1">Methyltransferase domain containing protein</fullName>
    </submittedName>
</protein>
<gene>
    <name evidence="1" type="ORF">UFOVP190_141</name>
</gene>
<evidence type="ECO:0000313" key="1">
    <source>
        <dbReference type="EMBL" id="CAB5214502.1"/>
    </source>
</evidence>
<proteinExistence type="predicted"/>
<dbReference type="GO" id="GO:0008168">
    <property type="term" value="F:methyltransferase activity"/>
    <property type="evidence" value="ECO:0007669"/>
    <property type="project" value="UniProtKB-KW"/>
</dbReference>
<organism evidence="1">
    <name type="scientific">uncultured Caudovirales phage</name>
    <dbReference type="NCBI Taxonomy" id="2100421"/>
    <lineage>
        <taxon>Viruses</taxon>
        <taxon>Duplodnaviria</taxon>
        <taxon>Heunggongvirae</taxon>
        <taxon>Uroviricota</taxon>
        <taxon>Caudoviricetes</taxon>
        <taxon>Peduoviridae</taxon>
        <taxon>Maltschvirus</taxon>
        <taxon>Maltschvirus maltsch</taxon>
    </lineage>
</organism>